<evidence type="ECO:0000313" key="13">
    <source>
        <dbReference type="Proteomes" id="UP000030003"/>
    </source>
</evidence>
<dbReference type="SUPFAM" id="SSF49503">
    <property type="entry name" value="Cupredoxins"/>
    <property type="match status" value="1"/>
</dbReference>
<dbReference type="InterPro" id="IPR045187">
    <property type="entry name" value="CcO_II"/>
</dbReference>
<feature type="domain" description="Cytochrome oxidase subunit II copper A binding" evidence="11">
    <location>
        <begin position="109"/>
        <end position="225"/>
    </location>
</feature>
<keyword evidence="6" id="KW-0186">Copper</keyword>
<keyword evidence="5" id="KW-0249">Electron transport</keyword>
<dbReference type="AlphaFoldDB" id="A0A0A0M4A9"/>
<dbReference type="PANTHER" id="PTHR22888:SF9">
    <property type="entry name" value="CYTOCHROME C OXIDASE SUBUNIT 2"/>
    <property type="match status" value="1"/>
</dbReference>
<dbReference type="InterPro" id="IPR008972">
    <property type="entry name" value="Cupredoxin"/>
</dbReference>
<feature type="region of interest" description="Disordered" evidence="9">
    <location>
        <begin position="226"/>
        <end position="251"/>
    </location>
</feature>
<keyword evidence="3" id="KW-0813">Transport</keyword>
<evidence type="ECO:0000256" key="6">
    <source>
        <dbReference type="ARBA" id="ARBA00023008"/>
    </source>
</evidence>
<keyword evidence="10" id="KW-1133">Transmembrane helix</keyword>
<protein>
    <submittedName>
        <fullName evidence="12">Cytochrome C oxidase subunit II</fullName>
    </submittedName>
</protein>
<gene>
    <name evidence="12" type="ORF">N791_04900</name>
</gene>
<keyword evidence="7 10" id="KW-0472">Membrane</keyword>
<keyword evidence="13" id="KW-1185">Reference proteome</keyword>
<reference evidence="12 13" key="1">
    <citation type="submission" date="2013-08" db="EMBL/GenBank/DDBJ databases">
        <title>Genomic analysis of Lysobacter defluvii.</title>
        <authorList>
            <person name="Wang Q."/>
            <person name="Wang G."/>
        </authorList>
    </citation>
    <scope>NUCLEOTIDE SEQUENCE [LARGE SCALE GENOMIC DNA]</scope>
    <source>
        <strain evidence="12 13">IMMIB APB-9</strain>
    </source>
</reference>
<dbReference type="PANTHER" id="PTHR22888">
    <property type="entry name" value="CYTOCHROME C OXIDASE, SUBUNIT II"/>
    <property type="match status" value="1"/>
</dbReference>
<evidence type="ECO:0000256" key="1">
    <source>
        <dbReference type="ARBA" id="ARBA00004370"/>
    </source>
</evidence>
<comment type="catalytic activity">
    <reaction evidence="8">
        <text>4 Fe(II)-[cytochrome c] + O2 + 8 H(+)(in) = 4 Fe(III)-[cytochrome c] + 2 H2O + 4 H(+)(out)</text>
        <dbReference type="Rhea" id="RHEA:11436"/>
        <dbReference type="Rhea" id="RHEA-COMP:10350"/>
        <dbReference type="Rhea" id="RHEA-COMP:14399"/>
        <dbReference type="ChEBI" id="CHEBI:15377"/>
        <dbReference type="ChEBI" id="CHEBI:15378"/>
        <dbReference type="ChEBI" id="CHEBI:15379"/>
        <dbReference type="ChEBI" id="CHEBI:29033"/>
        <dbReference type="ChEBI" id="CHEBI:29034"/>
        <dbReference type="EC" id="7.1.1.9"/>
    </reaction>
</comment>
<dbReference type="PROSITE" id="PS50857">
    <property type="entry name" value="COX2_CUA"/>
    <property type="match status" value="1"/>
</dbReference>
<dbReference type="Gene3D" id="2.60.40.420">
    <property type="entry name" value="Cupredoxins - blue copper proteins"/>
    <property type="match status" value="1"/>
</dbReference>
<dbReference type="InterPro" id="IPR002429">
    <property type="entry name" value="CcO_II-like_C"/>
</dbReference>
<accession>A0A0A0M4A9</accession>
<dbReference type="STRING" id="1385515.GCA_000423325_01912"/>
<evidence type="ECO:0000313" key="12">
    <source>
        <dbReference type="EMBL" id="KGO97858.1"/>
    </source>
</evidence>
<dbReference type="RefSeq" id="WP_081677886.1">
    <property type="nucleotide sequence ID" value="NZ_AVBH01000183.1"/>
</dbReference>
<comment type="similarity">
    <text evidence="2">Belongs to the cytochrome c oxidase subunit 2 family.</text>
</comment>
<comment type="caution">
    <text evidence="12">The sequence shown here is derived from an EMBL/GenBank/DDBJ whole genome shotgun (WGS) entry which is preliminary data.</text>
</comment>
<comment type="subcellular location">
    <subcellularLocation>
        <location evidence="1">Membrane</location>
    </subcellularLocation>
</comment>
<keyword evidence="4" id="KW-0479">Metal-binding</keyword>
<dbReference type="GO" id="GO:0004129">
    <property type="term" value="F:cytochrome-c oxidase activity"/>
    <property type="evidence" value="ECO:0007669"/>
    <property type="project" value="UniProtKB-EC"/>
</dbReference>
<name>A0A0A0M4A9_9GAMM</name>
<keyword evidence="10" id="KW-0812">Transmembrane</keyword>
<evidence type="ECO:0000256" key="3">
    <source>
        <dbReference type="ARBA" id="ARBA00022448"/>
    </source>
</evidence>
<evidence type="ECO:0000256" key="4">
    <source>
        <dbReference type="ARBA" id="ARBA00022723"/>
    </source>
</evidence>
<feature type="compositionally biased region" description="Basic and acidic residues" evidence="9">
    <location>
        <begin position="231"/>
        <end position="251"/>
    </location>
</feature>
<evidence type="ECO:0000256" key="7">
    <source>
        <dbReference type="ARBA" id="ARBA00023136"/>
    </source>
</evidence>
<dbReference type="Pfam" id="PF00116">
    <property type="entry name" value="COX2"/>
    <property type="match status" value="1"/>
</dbReference>
<dbReference type="InterPro" id="IPR001505">
    <property type="entry name" value="Copper_CuA"/>
</dbReference>
<dbReference type="GO" id="GO:0016020">
    <property type="term" value="C:membrane"/>
    <property type="evidence" value="ECO:0007669"/>
    <property type="project" value="UniProtKB-SubCell"/>
</dbReference>
<evidence type="ECO:0000256" key="9">
    <source>
        <dbReference type="SAM" id="MobiDB-lite"/>
    </source>
</evidence>
<dbReference type="OrthoDB" id="9781261at2"/>
<evidence type="ECO:0000256" key="2">
    <source>
        <dbReference type="ARBA" id="ARBA00007866"/>
    </source>
</evidence>
<feature type="transmembrane region" description="Helical" evidence="10">
    <location>
        <begin position="39"/>
        <end position="61"/>
    </location>
</feature>
<proteinExistence type="inferred from homology"/>
<feature type="transmembrane region" description="Helical" evidence="10">
    <location>
        <begin position="73"/>
        <end position="94"/>
    </location>
</feature>
<organism evidence="12 13">
    <name type="scientific">Lysobacter defluvii IMMIB APB-9 = DSM 18482</name>
    <dbReference type="NCBI Taxonomy" id="1385515"/>
    <lineage>
        <taxon>Bacteria</taxon>
        <taxon>Pseudomonadati</taxon>
        <taxon>Pseudomonadota</taxon>
        <taxon>Gammaproteobacteria</taxon>
        <taxon>Lysobacterales</taxon>
        <taxon>Lysobacteraceae</taxon>
        <taxon>Novilysobacter</taxon>
    </lineage>
</organism>
<dbReference type="eggNOG" id="COG1622">
    <property type="taxonomic scope" value="Bacteria"/>
</dbReference>
<evidence type="ECO:0000256" key="10">
    <source>
        <dbReference type="SAM" id="Phobius"/>
    </source>
</evidence>
<dbReference type="Proteomes" id="UP000030003">
    <property type="component" value="Unassembled WGS sequence"/>
</dbReference>
<evidence type="ECO:0000256" key="8">
    <source>
        <dbReference type="ARBA" id="ARBA00047816"/>
    </source>
</evidence>
<sequence>MTASLCVAAAVVLAGSGCSGVQSMLDPAGPAAEGIARTWWIMAGGAMVILTLVMVLLWRAMVRDPDAPPFRSGILMIALGGLAFPVAVLAALLVHGTATGWRVMAMDRPADHAIGVHARQWFWTFRYLGEDGEPLATTRDVLVMPQGRDVEFRITAGDVIHSFWVPRLGGKMDAIPGRTNLLRLRADQAVPIRGQCAEFCGRDHAHMAFEVVVVPPAEYEAWVAAGGGPLPDRHPDARRAQTDTRGDSTDD</sequence>
<dbReference type="PROSITE" id="PS00078">
    <property type="entry name" value="COX2"/>
    <property type="match status" value="1"/>
</dbReference>
<dbReference type="EMBL" id="AVBH01000183">
    <property type="protein sequence ID" value="KGO97858.1"/>
    <property type="molecule type" value="Genomic_DNA"/>
</dbReference>
<dbReference type="GO" id="GO:0042773">
    <property type="term" value="P:ATP synthesis coupled electron transport"/>
    <property type="evidence" value="ECO:0007669"/>
    <property type="project" value="TreeGrafter"/>
</dbReference>
<dbReference type="GO" id="GO:0005507">
    <property type="term" value="F:copper ion binding"/>
    <property type="evidence" value="ECO:0007669"/>
    <property type="project" value="InterPro"/>
</dbReference>
<evidence type="ECO:0000256" key="5">
    <source>
        <dbReference type="ARBA" id="ARBA00022982"/>
    </source>
</evidence>
<evidence type="ECO:0000259" key="11">
    <source>
        <dbReference type="PROSITE" id="PS50857"/>
    </source>
</evidence>